<evidence type="ECO:0000259" key="10">
    <source>
        <dbReference type="PROSITE" id="PS50059"/>
    </source>
</evidence>
<dbReference type="PANTHER" id="PTHR47861:SF3">
    <property type="entry name" value="FKBP-TYPE PEPTIDYL-PROLYL CIS-TRANS ISOMERASE SLYD"/>
    <property type="match status" value="1"/>
</dbReference>
<dbReference type="EC" id="5.2.1.8" evidence="9"/>
<reference evidence="11 12" key="1">
    <citation type="submission" date="2023-06" db="EMBL/GenBank/DDBJ databases">
        <title>Genome sequence of Methancorpusculaceae sp. Cs1.</title>
        <authorList>
            <person name="Protasov E."/>
            <person name="Platt K."/>
            <person name="Poehlein A."/>
            <person name="Daniel R."/>
            <person name="Brune A."/>
        </authorList>
    </citation>
    <scope>NUCLEOTIDE SEQUENCE [LARGE SCALE GENOMIC DNA]</scope>
    <source>
        <strain evidence="11 12">Cs1</strain>
    </source>
</reference>
<keyword evidence="6" id="KW-0143">Chaperone</keyword>
<evidence type="ECO:0000256" key="1">
    <source>
        <dbReference type="ARBA" id="ARBA00000971"/>
    </source>
</evidence>
<keyword evidence="5 8" id="KW-0697">Rotamase</keyword>
<protein>
    <recommendedName>
        <fullName evidence="9">Peptidyl-prolyl cis-trans isomerase</fullName>
        <ecNumber evidence="9">5.2.1.8</ecNumber>
    </recommendedName>
</protein>
<comment type="catalytic activity">
    <reaction evidence="1 8 9">
        <text>[protein]-peptidylproline (omega=180) = [protein]-peptidylproline (omega=0)</text>
        <dbReference type="Rhea" id="RHEA:16237"/>
        <dbReference type="Rhea" id="RHEA-COMP:10747"/>
        <dbReference type="Rhea" id="RHEA-COMP:10748"/>
        <dbReference type="ChEBI" id="CHEBI:83833"/>
        <dbReference type="ChEBI" id="CHEBI:83834"/>
        <dbReference type="EC" id="5.2.1.8"/>
    </reaction>
</comment>
<dbReference type="PANTHER" id="PTHR47861">
    <property type="entry name" value="FKBP-TYPE PEPTIDYL-PROLYL CIS-TRANS ISOMERASE SLYD"/>
    <property type="match status" value="1"/>
</dbReference>
<dbReference type="GO" id="GO:0005737">
    <property type="term" value="C:cytoplasm"/>
    <property type="evidence" value="ECO:0007669"/>
    <property type="project" value="UniProtKB-SubCell"/>
</dbReference>
<dbReference type="Pfam" id="PF00254">
    <property type="entry name" value="FKBP_C"/>
    <property type="match status" value="1"/>
</dbReference>
<proteinExistence type="inferred from homology"/>
<feature type="domain" description="PPIase FKBP-type" evidence="10">
    <location>
        <begin position="6"/>
        <end position="80"/>
    </location>
</feature>
<accession>A0AAE4MDN3</accession>
<evidence type="ECO:0000256" key="5">
    <source>
        <dbReference type="ARBA" id="ARBA00023110"/>
    </source>
</evidence>
<sequence length="143" mass="15471">MSVQCGDTIRVHYTGKLTDGTQFDSSEGRDPLEFHVGSGMVIPGFDNGVIGMEIGETRVLEIPAKDAYGEKSEDMMVAIPREEFGPDFTANVGEQLMIQLGDGNQIPVTICQIDENTVTLDANPHLAGQDLIFTVTLVEVVVD</sequence>
<organism evidence="11 12">
    <name type="scientific">Methanorbis rubei</name>
    <dbReference type="NCBI Taxonomy" id="3028300"/>
    <lineage>
        <taxon>Archaea</taxon>
        <taxon>Methanobacteriati</taxon>
        <taxon>Methanobacteriota</taxon>
        <taxon>Stenosarchaea group</taxon>
        <taxon>Methanomicrobia</taxon>
        <taxon>Methanomicrobiales</taxon>
        <taxon>Methanocorpusculaceae</taxon>
        <taxon>Methanorbis</taxon>
    </lineage>
</organism>
<dbReference type="InterPro" id="IPR046357">
    <property type="entry name" value="PPIase_dom_sf"/>
</dbReference>
<evidence type="ECO:0000256" key="8">
    <source>
        <dbReference type="PROSITE-ProRule" id="PRU00277"/>
    </source>
</evidence>
<evidence type="ECO:0000313" key="12">
    <source>
        <dbReference type="Proteomes" id="UP001283212"/>
    </source>
</evidence>
<evidence type="ECO:0000313" key="11">
    <source>
        <dbReference type="EMBL" id="MDV0442990.1"/>
    </source>
</evidence>
<evidence type="ECO:0000256" key="7">
    <source>
        <dbReference type="ARBA" id="ARBA00023235"/>
    </source>
</evidence>
<comment type="subcellular location">
    <subcellularLocation>
        <location evidence="2">Cytoplasm</location>
    </subcellularLocation>
</comment>
<evidence type="ECO:0000256" key="6">
    <source>
        <dbReference type="ARBA" id="ARBA00023186"/>
    </source>
</evidence>
<dbReference type="InterPro" id="IPR001179">
    <property type="entry name" value="PPIase_FKBP_dom"/>
</dbReference>
<keyword evidence="7 8" id="KW-0413">Isomerase</keyword>
<gene>
    <name evidence="11" type="primary">slyD</name>
    <name evidence="11" type="ORF">McpCs1_03560</name>
</gene>
<evidence type="ECO:0000256" key="9">
    <source>
        <dbReference type="RuleBase" id="RU003915"/>
    </source>
</evidence>
<dbReference type="Gene3D" id="3.10.50.40">
    <property type="match status" value="1"/>
</dbReference>
<evidence type="ECO:0000256" key="4">
    <source>
        <dbReference type="ARBA" id="ARBA00022490"/>
    </source>
</evidence>
<dbReference type="AlphaFoldDB" id="A0AAE4MDN3"/>
<name>A0AAE4MDN3_9EURY</name>
<comment type="caution">
    <text evidence="11">The sequence shown here is derived from an EMBL/GenBank/DDBJ whole genome shotgun (WGS) entry which is preliminary data.</text>
</comment>
<dbReference type="PROSITE" id="PS50059">
    <property type="entry name" value="FKBP_PPIASE"/>
    <property type="match status" value="1"/>
</dbReference>
<keyword evidence="12" id="KW-1185">Reference proteome</keyword>
<dbReference type="RefSeq" id="WP_338095517.1">
    <property type="nucleotide sequence ID" value="NZ_JAWDKB010000001.1"/>
</dbReference>
<dbReference type="GO" id="GO:0003755">
    <property type="term" value="F:peptidyl-prolyl cis-trans isomerase activity"/>
    <property type="evidence" value="ECO:0007669"/>
    <property type="project" value="UniProtKB-UniRule"/>
</dbReference>
<dbReference type="Proteomes" id="UP001283212">
    <property type="component" value="Unassembled WGS sequence"/>
</dbReference>
<comment type="similarity">
    <text evidence="3 9">Belongs to the FKBP-type PPIase family.</text>
</comment>
<dbReference type="EMBL" id="JAWDKB010000001">
    <property type="protein sequence ID" value="MDV0442990.1"/>
    <property type="molecule type" value="Genomic_DNA"/>
</dbReference>
<keyword evidence="4" id="KW-0963">Cytoplasm</keyword>
<evidence type="ECO:0000256" key="3">
    <source>
        <dbReference type="ARBA" id="ARBA00006577"/>
    </source>
</evidence>
<dbReference type="GO" id="GO:0042026">
    <property type="term" value="P:protein refolding"/>
    <property type="evidence" value="ECO:0007669"/>
    <property type="project" value="UniProtKB-ARBA"/>
</dbReference>
<evidence type="ECO:0000256" key="2">
    <source>
        <dbReference type="ARBA" id="ARBA00004496"/>
    </source>
</evidence>
<dbReference type="SUPFAM" id="SSF54534">
    <property type="entry name" value="FKBP-like"/>
    <property type="match status" value="1"/>
</dbReference>